<sequence length="424" mass="46237">VAVVVAPPAGILDLDIHTTLETDSSEDPSFPAHALVAPITSPFLFTSSDSSESSRDFSDSYSSDSIPLPNPYETAVARWGSKVALRSSSLPSTSTIPPTPVETTISPPTLRQIVPTPPGLPRRPAILVLLGQDIHFGRPYRTESNIVLKMLTARKRVHPFPARIPANRRRFHSSSSSSSPRKRRRASPYSSSSATHSSSPVSVGPSRKRCRSPTADSPFIRADLFPPRKRLRDPSSTYCHEVSVEVSTEMDIEDSIKAGVEGDIERDTEDSHESDTESDTDSGILPDIEADITAEAAAAIAADTATNAVAAVEGVGDNEAEDDAESSARGTVKIRVDVVTEPEVPDDIPRIVDIEEEQRAQETRAITTDTERARLLDRIIVLEGSNIGLRDVLGVKREMTASIERRLGYMSEELRRIRMAYQFD</sequence>
<feature type="compositionally biased region" description="Low complexity" evidence="1">
    <location>
        <begin position="187"/>
        <end position="202"/>
    </location>
</feature>
<name>A0ABQ4Y8W9_9ASTR</name>
<feature type="non-terminal residue" evidence="2">
    <location>
        <position position="1"/>
    </location>
</feature>
<feature type="region of interest" description="Disordered" evidence="1">
    <location>
        <begin position="161"/>
        <end position="221"/>
    </location>
</feature>
<proteinExistence type="predicted"/>
<keyword evidence="3" id="KW-1185">Reference proteome</keyword>
<reference evidence="2" key="1">
    <citation type="journal article" date="2022" name="Int. J. Mol. Sci.">
        <title>Draft Genome of Tanacetum Coccineum: Genomic Comparison of Closely Related Tanacetum-Family Plants.</title>
        <authorList>
            <person name="Yamashiro T."/>
            <person name="Shiraishi A."/>
            <person name="Nakayama K."/>
            <person name="Satake H."/>
        </authorList>
    </citation>
    <scope>NUCLEOTIDE SEQUENCE</scope>
</reference>
<organism evidence="2 3">
    <name type="scientific">Tanacetum coccineum</name>
    <dbReference type="NCBI Taxonomy" id="301880"/>
    <lineage>
        <taxon>Eukaryota</taxon>
        <taxon>Viridiplantae</taxon>
        <taxon>Streptophyta</taxon>
        <taxon>Embryophyta</taxon>
        <taxon>Tracheophyta</taxon>
        <taxon>Spermatophyta</taxon>
        <taxon>Magnoliopsida</taxon>
        <taxon>eudicotyledons</taxon>
        <taxon>Gunneridae</taxon>
        <taxon>Pentapetalae</taxon>
        <taxon>asterids</taxon>
        <taxon>campanulids</taxon>
        <taxon>Asterales</taxon>
        <taxon>Asteraceae</taxon>
        <taxon>Asteroideae</taxon>
        <taxon>Anthemideae</taxon>
        <taxon>Anthemidinae</taxon>
        <taxon>Tanacetum</taxon>
    </lineage>
</organism>
<evidence type="ECO:0000313" key="2">
    <source>
        <dbReference type="EMBL" id="GJS74129.1"/>
    </source>
</evidence>
<accession>A0ABQ4Y8W9</accession>
<comment type="caution">
    <text evidence="2">The sequence shown here is derived from an EMBL/GenBank/DDBJ whole genome shotgun (WGS) entry which is preliminary data.</text>
</comment>
<feature type="region of interest" description="Disordered" evidence="1">
    <location>
        <begin position="252"/>
        <end position="284"/>
    </location>
</feature>
<protein>
    <submittedName>
        <fullName evidence="2">Uncharacterized protein</fullName>
    </submittedName>
</protein>
<dbReference type="Proteomes" id="UP001151760">
    <property type="component" value="Unassembled WGS sequence"/>
</dbReference>
<gene>
    <name evidence="2" type="ORF">Tco_0706970</name>
</gene>
<feature type="compositionally biased region" description="Basic and acidic residues" evidence="1">
    <location>
        <begin position="263"/>
        <end position="275"/>
    </location>
</feature>
<feature type="non-terminal residue" evidence="2">
    <location>
        <position position="424"/>
    </location>
</feature>
<evidence type="ECO:0000256" key="1">
    <source>
        <dbReference type="SAM" id="MobiDB-lite"/>
    </source>
</evidence>
<feature type="compositionally biased region" description="Low complexity" evidence="1">
    <location>
        <begin position="88"/>
        <end position="109"/>
    </location>
</feature>
<reference evidence="2" key="2">
    <citation type="submission" date="2022-01" db="EMBL/GenBank/DDBJ databases">
        <authorList>
            <person name="Yamashiro T."/>
            <person name="Shiraishi A."/>
            <person name="Satake H."/>
            <person name="Nakayama K."/>
        </authorList>
    </citation>
    <scope>NUCLEOTIDE SEQUENCE</scope>
</reference>
<dbReference type="EMBL" id="BQNB010010207">
    <property type="protein sequence ID" value="GJS74129.1"/>
    <property type="molecule type" value="Genomic_DNA"/>
</dbReference>
<evidence type="ECO:0000313" key="3">
    <source>
        <dbReference type="Proteomes" id="UP001151760"/>
    </source>
</evidence>
<feature type="region of interest" description="Disordered" evidence="1">
    <location>
        <begin position="88"/>
        <end position="117"/>
    </location>
</feature>